<reference evidence="1" key="1">
    <citation type="submission" date="2022-09" db="EMBL/GenBank/DDBJ databases">
        <title>A Global Phylogenomic Analysis of the Shiitake Genus Lentinula.</title>
        <authorList>
            <consortium name="DOE Joint Genome Institute"/>
            <person name="Sierra-Patev S."/>
            <person name="Min B."/>
            <person name="Naranjo-Ortiz M."/>
            <person name="Looney B."/>
            <person name="Konkel Z."/>
            <person name="Slot J.C."/>
            <person name="Sakamoto Y."/>
            <person name="Steenwyk J.L."/>
            <person name="Rokas A."/>
            <person name="Carro J."/>
            <person name="Camarero S."/>
            <person name="Ferreira P."/>
            <person name="Molpeceres G."/>
            <person name="Ruiz-Duenas F.J."/>
            <person name="Serrano A."/>
            <person name="Henrissat B."/>
            <person name="Drula E."/>
            <person name="Hughes K.W."/>
            <person name="Mata J.L."/>
            <person name="Ishikawa N.K."/>
            <person name="Vargas-Isla R."/>
            <person name="Ushijima S."/>
            <person name="Smith C.A."/>
            <person name="Ahrendt S."/>
            <person name="Andreopoulos W."/>
            <person name="He G."/>
            <person name="Labutti K."/>
            <person name="Lipzen A."/>
            <person name="Ng V."/>
            <person name="Riley R."/>
            <person name="Sandor L."/>
            <person name="Barry K."/>
            <person name="Martinez A.T."/>
            <person name="Xiao Y."/>
            <person name="Gibbons J.G."/>
            <person name="Terashima K."/>
            <person name="Grigoriev I.V."/>
            <person name="Hibbett D.S."/>
        </authorList>
    </citation>
    <scope>NUCLEOTIDE SEQUENCE</scope>
    <source>
        <strain evidence="1">TMI1499</strain>
    </source>
</reference>
<gene>
    <name evidence="1" type="ORF">F5876DRAFT_36878</name>
</gene>
<organism evidence="1 2">
    <name type="scientific">Lentinula aff. lateritia</name>
    <dbReference type="NCBI Taxonomy" id="2804960"/>
    <lineage>
        <taxon>Eukaryota</taxon>
        <taxon>Fungi</taxon>
        <taxon>Dikarya</taxon>
        <taxon>Basidiomycota</taxon>
        <taxon>Agaricomycotina</taxon>
        <taxon>Agaricomycetes</taxon>
        <taxon>Agaricomycetidae</taxon>
        <taxon>Agaricales</taxon>
        <taxon>Marasmiineae</taxon>
        <taxon>Omphalotaceae</taxon>
        <taxon>Lentinula</taxon>
    </lineage>
</organism>
<name>A0ACC1U774_9AGAR</name>
<comment type="caution">
    <text evidence="1">The sequence shown here is derived from an EMBL/GenBank/DDBJ whole genome shotgun (WGS) entry which is preliminary data.</text>
</comment>
<dbReference type="Proteomes" id="UP001163835">
    <property type="component" value="Unassembled WGS sequence"/>
</dbReference>
<keyword evidence="2" id="KW-1185">Reference proteome</keyword>
<sequence length="274" mass="30335">MRTAIVTFHLCILSKWVQSSPVSSSGSQLIDRTFDTTLGAQVPLVSKQEATNMTGVDSEIDLTNGWVDPRILGGRLLDFTTRHKGEPLNVIISSKSDPYILSEIGFSIYAKQVGLCSPYFCKLNLECLGLHYGNVHQANLGDGNERQDEQMLARQYYFMRPGGPVLGTCWESLAGGNHFRSWKQNGTKANSGAWFLGVSKEEHSGKHHMIIPDGYNIGRDFLVAQAISSPTHWNSLWWQAEVEWVEGLLEPGNDGVNHGIDQDGFVAVLTVTRL</sequence>
<evidence type="ECO:0000313" key="1">
    <source>
        <dbReference type="EMBL" id="KAJ3812656.1"/>
    </source>
</evidence>
<protein>
    <submittedName>
        <fullName evidence="1">Uncharacterized protein</fullName>
    </submittedName>
</protein>
<dbReference type="EMBL" id="MU795017">
    <property type="protein sequence ID" value="KAJ3812656.1"/>
    <property type="molecule type" value="Genomic_DNA"/>
</dbReference>
<proteinExistence type="predicted"/>
<evidence type="ECO:0000313" key="2">
    <source>
        <dbReference type="Proteomes" id="UP001163835"/>
    </source>
</evidence>
<accession>A0ACC1U774</accession>